<dbReference type="GO" id="GO:0005524">
    <property type="term" value="F:ATP binding"/>
    <property type="evidence" value="ECO:0007669"/>
    <property type="project" value="InterPro"/>
</dbReference>
<organism evidence="2 3">
    <name type="scientific">Embleya hyalina</name>
    <dbReference type="NCBI Taxonomy" id="516124"/>
    <lineage>
        <taxon>Bacteria</taxon>
        <taxon>Bacillati</taxon>
        <taxon>Actinomycetota</taxon>
        <taxon>Actinomycetes</taxon>
        <taxon>Kitasatosporales</taxon>
        <taxon>Streptomycetaceae</taxon>
        <taxon>Embleya</taxon>
    </lineage>
</organism>
<dbReference type="PANTHER" id="PTHR30448">
    <property type="entry name" value="RNASE ADAPTER PROTEIN RAPZ"/>
    <property type="match status" value="1"/>
</dbReference>
<evidence type="ECO:0000313" key="2">
    <source>
        <dbReference type="EMBL" id="GCD97118.1"/>
    </source>
</evidence>
<gene>
    <name evidence="2" type="ORF">EHYA_04806</name>
</gene>
<name>A0A401YR87_9ACTN</name>
<keyword evidence="3" id="KW-1185">Reference proteome</keyword>
<evidence type="ECO:0000313" key="3">
    <source>
        <dbReference type="Proteomes" id="UP000286931"/>
    </source>
</evidence>
<dbReference type="EMBL" id="BIFH01000023">
    <property type="protein sequence ID" value="GCD97118.1"/>
    <property type="molecule type" value="Genomic_DNA"/>
</dbReference>
<dbReference type="InterPro" id="IPR053931">
    <property type="entry name" value="RapZ_C"/>
</dbReference>
<accession>A0A401YR87</accession>
<sequence length="142" mass="15164">MTNNHGRIIRIVSFGYGHNPAPEAEITLDLRRRFRNPHADPTMRQRTGLDEDVYAHVLETPGVRDLAAATALAAHDLAHSVSGRITIACGCVGGRHRSVAVARHIAEILADGCAAISIAHRDVDRPVLPSGIHTTAEGGEGQ</sequence>
<dbReference type="Pfam" id="PF22740">
    <property type="entry name" value="PapZ_C"/>
    <property type="match status" value="1"/>
</dbReference>
<protein>
    <submittedName>
        <fullName evidence="2">Nucleotide-binding protein</fullName>
    </submittedName>
</protein>
<dbReference type="Proteomes" id="UP000286931">
    <property type="component" value="Unassembled WGS sequence"/>
</dbReference>
<dbReference type="InterPro" id="IPR005337">
    <property type="entry name" value="RapZ-like"/>
</dbReference>
<dbReference type="PANTHER" id="PTHR30448:SF0">
    <property type="entry name" value="RNASE ADAPTER PROTEIN RAPZ"/>
    <property type="match status" value="1"/>
</dbReference>
<dbReference type="AlphaFoldDB" id="A0A401YR87"/>
<feature type="domain" description="RapZ C-terminal" evidence="1">
    <location>
        <begin position="9"/>
        <end position="123"/>
    </location>
</feature>
<evidence type="ECO:0000259" key="1">
    <source>
        <dbReference type="Pfam" id="PF22740"/>
    </source>
</evidence>
<comment type="caution">
    <text evidence="2">The sequence shown here is derived from an EMBL/GenBank/DDBJ whole genome shotgun (WGS) entry which is preliminary data.</text>
</comment>
<dbReference type="RefSeq" id="WP_246126851.1">
    <property type="nucleotide sequence ID" value="NZ_BIFH01000023.1"/>
</dbReference>
<proteinExistence type="predicted"/>
<reference evidence="2 3" key="1">
    <citation type="submission" date="2018-12" db="EMBL/GenBank/DDBJ databases">
        <title>Draft genome sequence of Embleya hyalina NBRC 13850T.</title>
        <authorList>
            <person name="Komaki H."/>
            <person name="Hosoyama A."/>
            <person name="Kimura A."/>
            <person name="Ichikawa N."/>
            <person name="Tamura T."/>
        </authorList>
    </citation>
    <scope>NUCLEOTIDE SEQUENCE [LARGE SCALE GENOMIC DNA]</scope>
    <source>
        <strain evidence="2 3">NBRC 13850</strain>
    </source>
</reference>